<keyword evidence="1" id="KW-0732">Signal</keyword>
<evidence type="ECO:0000256" key="1">
    <source>
        <dbReference type="SAM" id="SignalP"/>
    </source>
</evidence>
<dbReference type="Proteomes" id="UP000030302">
    <property type="component" value="Chromosome"/>
</dbReference>
<evidence type="ECO:0000313" key="3">
    <source>
        <dbReference type="Proteomes" id="UP000030302"/>
    </source>
</evidence>
<protein>
    <submittedName>
        <fullName evidence="2">Uncharacterized protein</fullName>
    </submittedName>
</protein>
<reference evidence="3" key="1">
    <citation type="journal article" date="2014" name="Soil Biol. Biochem.">
        <title>Structure and function of bacterial communities in ageing soils: Insights from the Mendocino ecological staircase.</title>
        <authorList>
            <person name="Uroz S."/>
            <person name="Tech J.J."/>
            <person name="Sawaya N.A."/>
            <person name="Frey-Klett P."/>
            <person name="Leveau J.H.J."/>
        </authorList>
    </citation>
    <scope>NUCLEOTIDE SEQUENCE [LARGE SCALE GENOMIC DNA]</scope>
    <source>
        <strain evidence="3">Cal35</strain>
    </source>
</reference>
<evidence type="ECO:0000313" key="2">
    <source>
        <dbReference type="EMBL" id="AIY41108.1"/>
    </source>
</evidence>
<name>A0A0A1F8P4_9BURK</name>
<gene>
    <name evidence="2" type="ORF">LT85_1950</name>
</gene>
<dbReference type="STRING" id="279058.LT85_1950"/>
<dbReference type="KEGG" id="care:LT85_1950"/>
<sequence length="588" mass="59059">MRDKKNISLSLVIVLVLAACGGGDEGSVSPAPVPVATAAGKAVDGYLGAASVLCDTNNNGVADAGEVTAITDMQGNFTFSPACASPMVVSGGTSIDTGLSFRGLLTAPFGSVVVTPLTSLMANGGLTAIQVASALGLPAGTDVTRIDPAAKNANGGPLNANLLKSTLAMQQIIQQVADTLGSLAQNTSPSAIQAIYSEVGKAVVTTLTASSSSQLIDGSGSVSPLLASGIVLQSVTNIATTANPVLDGVKDSIGAYSPVSVSALISGAVATEATTLAQSSDAALADLTKSLQSNPTIANATFQLAALLTTSNQNKVDLTNLNADLAQLVGTSSANAAAAGAAVLLDTSVQAGRAGIPVPSVTVSSWSQPSNYLAIQNDSIKLDGNSYTLSQFMSGVTLTQKPSLIDTISLGFIVNGAPIPKNGSGAMTTRISLGAELTDTGNSGRVLQFILDQADVTVDSNQQLSISVPAGAKLYIYSRTSHGVGANMTLPNVTAKQFVSIANNELTFSVGNILQRIFAAVQAQSSSSGQATPSLQNITGTFNLKLVVSNLAIQSQESGAVTGFSIMVGGSNQPAVNGQGIQGIFTVH</sequence>
<dbReference type="HOGENOM" id="CLU_525610_0_0_4"/>
<keyword evidence="3" id="KW-1185">Reference proteome</keyword>
<dbReference type="PROSITE" id="PS51257">
    <property type="entry name" value="PROKAR_LIPOPROTEIN"/>
    <property type="match status" value="1"/>
</dbReference>
<feature type="signal peptide" evidence="1">
    <location>
        <begin position="1"/>
        <end position="21"/>
    </location>
</feature>
<dbReference type="AlphaFoldDB" id="A0A0A1F8P4"/>
<dbReference type="EMBL" id="CP009962">
    <property type="protein sequence ID" value="AIY41108.1"/>
    <property type="molecule type" value="Genomic_DNA"/>
</dbReference>
<feature type="chain" id="PRO_5001973984" evidence="1">
    <location>
        <begin position="22"/>
        <end position="588"/>
    </location>
</feature>
<organism evidence="2 3">
    <name type="scientific">Collimonas arenae</name>
    <dbReference type="NCBI Taxonomy" id="279058"/>
    <lineage>
        <taxon>Bacteria</taxon>
        <taxon>Pseudomonadati</taxon>
        <taxon>Pseudomonadota</taxon>
        <taxon>Betaproteobacteria</taxon>
        <taxon>Burkholderiales</taxon>
        <taxon>Oxalobacteraceae</taxon>
        <taxon>Collimonas</taxon>
    </lineage>
</organism>
<proteinExistence type="predicted"/>
<dbReference type="RefSeq" id="WP_038487969.1">
    <property type="nucleotide sequence ID" value="NZ_CP009962.1"/>
</dbReference>
<accession>A0A0A1F8P4</accession>
<dbReference type="OrthoDB" id="6670339at2"/>